<evidence type="ECO:0000256" key="5">
    <source>
        <dbReference type="PROSITE-ProRule" id="PRU00175"/>
    </source>
</evidence>
<evidence type="ECO:0000256" key="1">
    <source>
        <dbReference type="ARBA" id="ARBA00022017"/>
    </source>
</evidence>
<dbReference type="OrthoDB" id="1630758at2759"/>
<name>A0A6A4V0J9_AMPAM</name>
<proteinExistence type="predicted"/>
<keyword evidence="2" id="KW-0479">Metal-binding</keyword>
<dbReference type="CDD" id="cd16545">
    <property type="entry name" value="RING-HC_RNF141"/>
    <property type="match status" value="1"/>
</dbReference>
<organism evidence="7 8">
    <name type="scientific">Amphibalanus amphitrite</name>
    <name type="common">Striped barnacle</name>
    <name type="synonym">Balanus amphitrite</name>
    <dbReference type="NCBI Taxonomy" id="1232801"/>
    <lineage>
        <taxon>Eukaryota</taxon>
        <taxon>Metazoa</taxon>
        <taxon>Ecdysozoa</taxon>
        <taxon>Arthropoda</taxon>
        <taxon>Crustacea</taxon>
        <taxon>Multicrustacea</taxon>
        <taxon>Cirripedia</taxon>
        <taxon>Thoracica</taxon>
        <taxon>Thoracicalcarea</taxon>
        <taxon>Balanomorpha</taxon>
        <taxon>Balanoidea</taxon>
        <taxon>Balanidae</taxon>
        <taxon>Amphibalaninae</taxon>
        <taxon>Amphibalanus</taxon>
    </lineage>
</organism>
<dbReference type="Pfam" id="PF13920">
    <property type="entry name" value="zf-C3HC4_3"/>
    <property type="match status" value="1"/>
</dbReference>
<accession>A0A6A4V0J9</accession>
<keyword evidence="8" id="KW-1185">Reference proteome</keyword>
<dbReference type="GO" id="GO:0008270">
    <property type="term" value="F:zinc ion binding"/>
    <property type="evidence" value="ECO:0007669"/>
    <property type="project" value="UniProtKB-KW"/>
</dbReference>
<dbReference type="AlphaFoldDB" id="A0A6A4V0J9"/>
<feature type="domain" description="RING-type" evidence="6">
    <location>
        <begin position="144"/>
        <end position="183"/>
    </location>
</feature>
<gene>
    <name evidence="7" type="primary">RNF141</name>
    <name evidence="7" type="ORF">FJT64_013398</name>
</gene>
<evidence type="ECO:0000256" key="4">
    <source>
        <dbReference type="ARBA" id="ARBA00022833"/>
    </source>
</evidence>
<evidence type="ECO:0000313" key="7">
    <source>
        <dbReference type="EMBL" id="KAF0288246.1"/>
    </source>
</evidence>
<dbReference type="PROSITE" id="PS50089">
    <property type="entry name" value="ZF_RING_2"/>
    <property type="match status" value="1"/>
</dbReference>
<keyword evidence="4" id="KW-0862">Zinc</keyword>
<evidence type="ECO:0000256" key="3">
    <source>
        <dbReference type="ARBA" id="ARBA00022771"/>
    </source>
</evidence>
<protein>
    <recommendedName>
        <fullName evidence="1">RING finger protein 141</fullName>
    </recommendedName>
</protein>
<dbReference type="SMART" id="SM00184">
    <property type="entry name" value="RING"/>
    <property type="match status" value="1"/>
</dbReference>
<dbReference type="EMBL" id="VIIS01002122">
    <property type="protein sequence ID" value="KAF0288246.1"/>
    <property type="molecule type" value="Genomic_DNA"/>
</dbReference>
<dbReference type="InterPro" id="IPR017907">
    <property type="entry name" value="Znf_RING_CS"/>
</dbReference>
<keyword evidence="3 5" id="KW-0863">Zinc-finger</keyword>
<evidence type="ECO:0000313" key="8">
    <source>
        <dbReference type="Proteomes" id="UP000440578"/>
    </source>
</evidence>
<dbReference type="SUPFAM" id="SSF57850">
    <property type="entry name" value="RING/U-box"/>
    <property type="match status" value="1"/>
</dbReference>
<dbReference type="Gene3D" id="3.30.40.10">
    <property type="entry name" value="Zinc/RING finger domain, C3HC4 (zinc finger)"/>
    <property type="match status" value="1"/>
</dbReference>
<dbReference type="InterPro" id="IPR013083">
    <property type="entry name" value="Znf_RING/FYVE/PHD"/>
</dbReference>
<dbReference type="PROSITE" id="PS00518">
    <property type="entry name" value="ZF_RING_1"/>
    <property type="match status" value="1"/>
</dbReference>
<dbReference type="InterPro" id="IPR001841">
    <property type="entry name" value="Znf_RING"/>
</dbReference>
<reference evidence="7 8" key="1">
    <citation type="submission" date="2019-07" db="EMBL/GenBank/DDBJ databases">
        <title>Draft genome assembly of a fouling barnacle, Amphibalanus amphitrite (Darwin, 1854): The first reference genome for Thecostraca.</title>
        <authorList>
            <person name="Kim W."/>
        </authorList>
    </citation>
    <scope>NUCLEOTIDE SEQUENCE [LARGE SCALE GENOMIC DNA]</scope>
    <source>
        <strain evidence="7">SNU_AA5</strain>
        <tissue evidence="7">Soma without cirri and trophi</tissue>
    </source>
</reference>
<comment type="caution">
    <text evidence="7">The sequence shown here is derived from an EMBL/GenBank/DDBJ whole genome shotgun (WGS) entry which is preliminary data.</text>
</comment>
<sequence>MGQSDSSPLSAPVLRARDTVLRRAAPLHQLTTMPYDQLLARVDSLNALCDQLRDGAGRRLRFVVDAGSAAAPVLWRGLVRIDCERLSAGGLAEARRPLSLRQFLQARATLQQQHAWLTAQAPAGATAPCTTRLLDALDSDDGCCCICLERRPDTSLPCAHAYCAVCIEEWSGGAAHRPCPMCRQQLSGTDDAWVLAEAPSCSQLRHQVATSLMQLATEQR</sequence>
<dbReference type="InterPro" id="IPR043400">
    <property type="entry name" value="RING-HC_RNF141"/>
</dbReference>
<evidence type="ECO:0000256" key="2">
    <source>
        <dbReference type="ARBA" id="ARBA00022723"/>
    </source>
</evidence>
<dbReference type="Proteomes" id="UP000440578">
    <property type="component" value="Unassembled WGS sequence"/>
</dbReference>
<evidence type="ECO:0000259" key="6">
    <source>
        <dbReference type="PROSITE" id="PS50089"/>
    </source>
</evidence>